<keyword evidence="5" id="KW-1185">Reference proteome</keyword>
<proteinExistence type="predicted"/>
<dbReference type="STRING" id="3880.A0A072VFN9"/>
<evidence type="ECO:0000256" key="2">
    <source>
        <dbReference type="SAM" id="MobiDB-lite"/>
    </source>
</evidence>
<feature type="region of interest" description="Disordered" evidence="2">
    <location>
        <begin position="230"/>
        <end position="257"/>
    </location>
</feature>
<dbReference type="Gene3D" id="1.25.40.10">
    <property type="entry name" value="Tetratricopeptide repeat domain"/>
    <property type="match status" value="1"/>
</dbReference>
<protein>
    <submittedName>
        <fullName evidence="3 4">Uncharacterized protein</fullName>
    </submittedName>
</protein>
<dbReference type="InterPro" id="IPR011990">
    <property type="entry name" value="TPR-like_helical_dom_sf"/>
</dbReference>
<dbReference type="AlphaFoldDB" id="A0A072VFN9"/>
<accession>A0A072VFN9</accession>
<reference evidence="3 5" key="1">
    <citation type="journal article" date="2011" name="Nature">
        <title>The Medicago genome provides insight into the evolution of rhizobial symbioses.</title>
        <authorList>
            <person name="Young N.D."/>
            <person name="Debelle F."/>
            <person name="Oldroyd G.E."/>
            <person name="Geurts R."/>
            <person name="Cannon S.B."/>
            <person name="Udvardi M.K."/>
            <person name="Benedito V.A."/>
            <person name="Mayer K.F."/>
            <person name="Gouzy J."/>
            <person name="Schoof H."/>
            <person name="Van de Peer Y."/>
            <person name="Proost S."/>
            <person name="Cook D.R."/>
            <person name="Meyers B.C."/>
            <person name="Spannagl M."/>
            <person name="Cheung F."/>
            <person name="De Mita S."/>
            <person name="Krishnakumar V."/>
            <person name="Gundlach H."/>
            <person name="Zhou S."/>
            <person name="Mudge J."/>
            <person name="Bharti A.K."/>
            <person name="Murray J.D."/>
            <person name="Naoumkina M.A."/>
            <person name="Rosen B."/>
            <person name="Silverstein K.A."/>
            <person name="Tang H."/>
            <person name="Rombauts S."/>
            <person name="Zhao P.X."/>
            <person name="Zhou P."/>
            <person name="Barbe V."/>
            <person name="Bardou P."/>
            <person name="Bechner M."/>
            <person name="Bellec A."/>
            <person name="Berger A."/>
            <person name="Berges H."/>
            <person name="Bidwell S."/>
            <person name="Bisseling T."/>
            <person name="Choisne N."/>
            <person name="Couloux A."/>
            <person name="Denny R."/>
            <person name="Deshpande S."/>
            <person name="Dai X."/>
            <person name="Doyle J.J."/>
            <person name="Dudez A.M."/>
            <person name="Farmer A.D."/>
            <person name="Fouteau S."/>
            <person name="Franken C."/>
            <person name="Gibelin C."/>
            <person name="Gish J."/>
            <person name="Goldstein S."/>
            <person name="Gonzalez A.J."/>
            <person name="Green P.J."/>
            <person name="Hallab A."/>
            <person name="Hartog M."/>
            <person name="Hua A."/>
            <person name="Humphray S.J."/>
            <person name="Jeong D.H."/>
            <person name="Jing Y."/>
            <person name="Jocker A."/>
            <person name="Kenton S.M."/>
            <person name="Kim D.J."/>
            <person name="Klee K."/>
            <person name="Lai H."/>
            <person name="Lang C."/>
            <person name="Lin S."/>
            <person name="Macmil S.L."/>
            <person name="Magdelenat G."/>
            <person name="Matthews L."/>
            <person name="McCorrison J."/>
            <person name="Monaghan E.L."/>
            <person name="Mun J.H."/>
            <person name="Najar F.Z."/>
            <person name="Nicholson C."/>
            <person name="Noirot C."/>
            <person name="O'Bleness M."/>
            <person name="Paule C.R."/>
            <person name="Poulain J."/>
            <person name="Prion F."/>
            <person name="Qin B."/>
            <person name="Qu C."/>
            <person name="Retzel E.F."/>
            <person name="Riddle C."/>
            <person name="Sallet E."/>
            <person name="Samain S."/>
            <person name="Samson N."/>
            <person name="Sanders I."/>
            <person name="Saurat O."/>
            <person name="Scarpelli C."/>
            <person name="Schiex T."/>
            <person name="Segurens B."/>
            <person name="Severin A.J."/>
            <person name="Sherrier D.J."/>
            <person name="Shi R."/>
            <person name="Sims S."/>
            <person name="Singer S.R."/>
            <person name="Sinharoy S."/>
            <person name="Sterck L."/>
            <person name="Viollet A."/>
            <person name="Wang B.B."/>
            <person name="Wang K."/>
            <person name="Wang M."/>
            <person name="Wang X."/>
            <person name="Warfsmann J."/>
            <person name="Weissenbach J."/>
            <person name="White D.D."/>
            <person name="White J.D."/>
            <person name="Wiley G.B."/>
            <person name="Wincker P."/>
            <person name="Xing Y."/>
            <person name="Yang L."/>
            <person name="Yao Z."/>
            <person name="Ying F."/>
            <person name="Zhai J."/>
            <person name="Zhou L."/>
            <person name="Zuber A."/>
            <person name="Denarie J."/>
            <person name="Dixon R.A."/>
            <person name="May G.D."/>
            <person name="Schwartz D.C."/>
            <person name="Rogers J."/>
            <person name="Quetier F."/>
            <person name="Town C.D."/>
            <person name="Roe B.A."/>
        </authorList>
    </citation>
    <scope>NUCLEOTIDE SEQUENCE [LARGE SCALE GENOMIC DNA]</scope>
    <source>
        <strain evidence="3">A17</strain>
        <strain evidence="4 5">cv. Jemalong A17</strain>
    </source>
</reference>
<dbReference type="Pfam" id="PF13812">
    <property type="entry name" value="PPR_3"/>
    <property type="match status" value="1"/>
</dbReference>
<keyword evidence="1" id="KW-0677">Repeat</keyword>
<sequence>MVRQRKSVLISLLFSQVNWFLNYKALALKAVFLLLTSGHPESWVITNSCSECCKMSIVHYILLEDENFNEALNVLERIKLDGIQLDVLLFNTFLRQACYKGRIDVIEFIVEFMHQEKVQPDPTTCGYVFSAYVNSSFHNTAVEALQVLSLRMMSVDGNILQERKNFVDEFILDEDLASESHIFKLFEDSEDKVAIGLWNLRWCAMIGFPIYYMIVYPLHKKQICDGVREKRGDRRRRDVSRSGEGGCGDEAKDSGRK</sequence>
<evidence type="ECO:0000313" key="5">
    <source>
        <dbReference type="Proteomes" id="UP000002051"/>
    </source>
</evidence>
<evidence type="ECO:0000313" key="4">
    <source>
        <dbReference type="EnsemblPlants" id="KEH40263"/>
    </source>
</evidence>
<dbReference type="Proteomes" id="UP000002051">
    <property type="component" value="Unassembled WGS sequence"/>
</dbReference>
<name>A0A072VFN9_MEDTR</name>
<evidence type="ECO:0000313" key="3">
    <source>
        <dbReference type="EMBL" id="KEH40263.1"/>
    </source>
</evidence>
<dbReference type="PANTHER" id="PTHR47859">
    <property type="entry name" value="PENTATRICOPEPTIDE REPEAT-CONTAINING PROTEIN"/>
    <property type="match status" value="1"/>
</dbReference>
<dbReference type="EMBL" id="CM001217">
    <property type="protein sequence ID" value="KEH40263.1"/>
    <property type="molecule type" value="Genomic_DNA"/>
</dbReference>
<organism evidence="3 5">
    <name type="scientific">Medicago truncatula</name>
    <name type="common">Barrel medic</name>
    <name type="synonym">Medicago tribuloides</name>
    <dbReference type="NCBI Taxonomy" id="3880"/>
    <lineage>
        <taxon>Eukaryota</taxon>
        <taxon>Viridiplantae</taxon>
        <taxon>Streptophyta</taxon>
        <taxon>Embryophyta</taxon>
        <taxon>Tracheophyta</taxon>
        <taxon>Spermatophyta</taxon>
        <taxon>Magnoliopsida</taxon>
        <taxon>eudicotyledons</taxon>
        <taxon>Gunneridae</taxon>
        <taxon>Pentapetalae</taxon>
        <taxon>rosids</taxon>
        <taxon>fabids</taxon>
        <taxon>Fabales</taxon>
        <taxon>Fabaceae</taxon>
        <taxon>Papilionoideae</taxon>
        <taxon>50 kb inversion clade</taxon>
        <taxon>NPAAA clade</taxon>
        <taxon>Hologalegina</taxon>
        <taxon>IRL clade</taxon>
        <taxon>Trifolieae</taxon>
        <taxon>Medicago</taxon>
    </lineage>
</organism>
<reference evidence="3 5" key="2">
    <citation type="journal article" date="2014" name="BMC Genomics">
        <title>An improved genome release (version Mt4.0) for the model legume Medicago truncatula.</title>
        <authorList>
            <person name="Tang H."/>
            <person name="Krishnakumar V."/>
            <person name="Bidwell S."/>
            <person name="Rosen B."/>
            <person name="Chan A."/>
            <person name="Zhou S."/>
            <person name="Gentzbittel L."/>
            <person name="Childs K.L."/>
            <person name="Yandell M."/>
            <person name="Gundlach H."/>
            <person name="Mayer K.F."/>
            <person name="Schwartz D.C."/>
            <person name="Town C.D."/>
        </authorList>
    </citation>
    <scope>GENOME REANNOTATION</scope>
    <source>
        <strain evidence="3">A17</strain>
        <strain evidence="4 5">cv. Jemalong A17</strain>
    </source>
</reference>
<dbReference type="EnsemblPlants" id="KEH40263">
    <property type="protein sequence ID" value="KEH40263"/>
    <property type="gene ID" value="MTR_1g026480"/>
</dbReference>
<reference evidence="4" key="3">
    <citation type="submission" date="2015-04" db="UniProtKB">
        <authorList>
            <consortium name="EnsemblPlants"/>
        </authorList>
    </citation>
    <scope>IDENTIFICATION</scope>
    <source>
        <strain evidence="4">cv. Jemalong A17</strain>
    </source>
</reference>
<dbReference type="InterPro" id="IPR002885">
    <property type="entry name" value="PPR_rpt"/>
</dbReference>
<evidence type="ECO:0000256" key="1">
    <source>
        <dbReference type="ARBA" id="ARBA00022737"/>
    </source>
</evidence>
<dbReference type="PANTHER" id="PTHR47859:SF1">
    <property type="entry name" value="PENTATRICOPEPTIDE REPEAT-CONTAINING PROTEIN"/>
    <property type="match status" value="1"/>
</dbReference>
<dbReference type="HOGENOM" id="CLU_1083244_0_0_1"/>
<gene>
    <name evidence="3" type="ordered locus">MTR_1g026480</name>
</gene>
<feature type="compositionally biased region" description="Basic and acidic residues" evidence="2">
    <location>
        <begin position="230"/>
        <end position="241"/>
    </location>
</feature>